<evidence type="ECO:0000256" key="1">
    <source>
        <dbReference type="ARBA" id="ARBA00008061"/>
    </source>
</evidence>
<evidence type="ECO:0000259" key="2">
    <source>
        <dbReference type="SMART" id="SM00642"/>
    </source>
</evidence>
<dbReference type="PANTHER" id="PTHR10357">
    <property type="entry name" value="ALPHA-AMYLASE FAMILY MEMBER"/>
    <property type="match status" value="1"/>
</dbReference>
<evidence type="ECO:0000313" key="4">
    <source>
        <dbReference type="Proteomes" id="UP001499979"/>
    </source>
</evidence>
<dbReference type="SMART" id="SM00642">
    <property type="entry name" value="Aamy"/>
    <property type="match status" value="1"/>
</dbReference>
<dbReference type="CDD" id="cd11332">
    <property type="entry name" value="AmyAc_OligoGlu_TS"/>
    <property type="match status" value="1"/>
</dbReference>
<keyword evidence="4" id="KW-1185">Reference proteome</keyword>
<dbReference type="Proteomes" id="UP001499979">
    <property type="component" value="Unassembled WGS sequence"/>
</dbReference>
<dbReference type="PANTHER" id="PTHR10357:SF179">
    <property type="entry name" value="NEUTRAL AND BASIC AMINO ACID TRANSPORT PROTEIN RBAT"/>
    <property type="match status" value="1"/>
</dbReference>
<comment type="caution">
    <text evidence="3">The sequence shown here is derived from an EMBL/GenBank/DDBJ whole genome shotgun (WGS) entry which is preliminary data.</text>
</comment>
<proteinExistence type="inferred from homology"/>
<name>A0ABN1UEB1_9ACTN</name>
<dbReference type="GO" id="GO:0016787">
    <property type="term" value="F:hydrolase activity"/>
    <property type="evidence" value="ECO:0007669"/>
    <property type="project" value="UniProtKB-KW"/>
</dbReference>
<dbReference type="Pfam" id="PF00128">
    <property type="entry name" value="Alpha-amylase"/>
    <property type="match status" value="1"/>
</dbReference>
<feature type="domain" description="Glycosyl hydrolase family 13 catalytic" evidence="2">
    <location>
        <begin position="25"/>
        <end position="404"/>
    </location>
</feature>
<dbReference type="InterPro" id="IPR045857">
    <property type="entry name" value="O16G_dom_2"/>
</dbReference>
<dbReference type="Gene3D" id="3.20.20.80">
    <property type="entry name" value="Glycosidases"/>
    <property type="match status" value="2"/>
</dbReference>
<sequence>METVSLNDPTTVPHQEWWRHAVTYQIYPRSFADANGDGIGDLPGITSRLPYLRDLGVDAVWISPFYTSPQKDHGYDVADYCDVDPLFGTLADADTLVERAHEVGLKVIVDLVPNHTSDQHAWFQAALAAGPGSPERERYVFRDSPDGPPNNWRSVFGGPAWTQVDDGQWYLHLFDTAQPDLNWRNPEVGDMFVDVLRFWLDRGVDGFRVDVAHGLFKEEGLPDDLTPRKPTDSMVEAPATHGPMWDQPEVHEVYRRWHDVLAKYNGDRMLVAEAWTATPESMARYIRQDEMSQAFNFAWLLTPWSARGFADVITGTLDAVGLVDGSPTWVLSNHDVERHATRYGGGAVGLARAKAATLTMLALPGSAYVYQGEELGLEQVDVAPEFRQDPSWFRTGEPGRDGCRVPIPWSGEAPPFGFGPGTGQPWIPQPAAWAALTVEAQEDDPDSTLSFYRAALATRRTFATTAGDDVELLDPSTGSGHRLGADVLAFRRGPVTVLLNCGTEPVELPDGEVLLASGPVDRTLPPDTAVWLGQER</sequence>
<protein>
    <submittedName>
        <fullName evidence="3">Glycoside hydrolase family 13 protein</fullName>
    </submittedName>
</protein>
<accession>A0ABN1UEB1</accession>
<dbReference type="RefSeq" id="WP_425571579.1">
    <property type="nucleotide sequence ID" value="NZ_BAAAJE010000006.1"/>
</dbReference>
<organism evidence="3 4">
    <name type="scientific">Nocardioides aquiterrae</name>
    <dbReference type="NCBI Taxonomy" id="203799"/>
    <lineage>
        <taxon>Bacteria</taxon>
        <taxon>Bacillati</taxon>
        <taxon>Actinomycetota</taxon>
        <taxon>Actinomycetes</taxon>
        <taxon>Propionibacteriales</taxon>
        <taxon>Nocardioidaceae</taxon>
        <taxon>Nocardioides</taxon>
    </lineage>
</organism>
<dbReference type="SUPFAM" id="SSF51445">
    <property type="entry name" value="(Trans)glycosidases"/>
    <property type="match status" value="1"/>
</dbReference>
<dbReference type="EMBL" id="BAAAJE010000006">
    <property type="protein sequence ID" value="GAA1137915.1"/>
    <property type="molecule type" value="Genomic_DNA"/>
</dbReference>
<dbReference type="InterPro" id="IPR006047">
    <property type="entry name" value="GH13_cat_dom"/>
</dbReference>
<comment type="similarity">
    <text evidence="1">Belongs to the glycosyl hydrolase 13 family.</text>
</comment>
<keyword evidence="3" id="KW-0378">Hydrolase</keyword>
<evidence type="ECO:0000313" key="3">
    <source>
        <dbReference type="EMBL" id="GAA1137915.1"/>
    </source>
</evidence>
<dbReference type="Gene3D" id="3.90.400.10">
    <property type="entry name" value="Oligo-1,6-glucosidase, Domain 2"/>
    <property type="match status" value="1"/>
</dbReference>
<dbReference type="InterPro" id="IPR017853">
    <property type="entry name" value="GH"/>
</dbReference>
<reference evidence="3 4" key="1">
    <citation type="journal article" date="2019" name="Int. J. Syst. Evol. Microbiol.">
        <title>The Global Catalogue of Microorganisms (GCM) 10K type strain sequencing project: providing services to taxonomists for standard genome sequencing and annotation.</title>
        <authorList>
            <consortium name="The Broad Institute Genomics Platform"/>
            <consortium name="The Broad Institute Genome Sequencing Center for Infectious Disease"/>
            <person name="Wu L."/>
            <person name="Ma J."/>
        </authorList>
    </citation>
    <scope>NUCLEOTIDE SEQUENCE [LARGE SCALE GENOMIC DNA]</scope>
    <source>
        <strain evidence="3 4">JCM 11813</strain>
    </source>
</reference>
<gene>
    <name evidence="3" type="ORF">GCM10009606_17250</name>
</gene>